<dbReference type="RefSeq" id="XP_016244715.1">
    <property type="nucleotide sequence ID" value="XM_016397524.1"/>
</dbReference>
<dbReference type="Pfam" id="PF24840">
    <property type="entry name" value="NTF2_SigF"/>
    <property type="match status" value="1"/>
</dbReference>
<dbReference type="Proteomes" id="UP000054466">
    <property type="component" value="Unassembled WGS sequence"/>
</dbReference>
<dbReference type="GeneID" id="27349404"/>
<name>A0A0D2CLV3_9EURO</name>
<organism evidence="3 4">
    <name type="scientific">Cladophialophora immunda</name>
    <dbReference type="NCBI Taxonomy" id="569365"/>
    <lineage>
        <taxon>Eukaryota</taxon>
        <taxon>Fungi</taxon>
        <taxon>Dikarya</taxon>
        <taxon>Ascomycota</taxon>
        <taxon>Pezizomycotina</taxon>
        <taxon>Eurotiomycetes</taxon>
        <taxon>Chaetothyriomycetidae</taxon>
        <taxon>Chaetothyriales</taxon>
        <taxon>Herpotrichiellaceae</taxon>
        <taxon>Cladophialophora</taxon>
    </lineage>
</organism>
<evidence type="ECO:0000313" key="3">
    <source>
        <dbReference type="EMBL" id="KIW24499.1"/>
    </source>
</evidence>
<keyword evidence="1" id="KW-0812">Transmembrane</keyword>
<dbReference type="EMBL" id="KN847045">
    <property type="protein sequence ID" value="KIW24499.1"/>
    <property type="molecule type" value="Genomic_DNA"/>
</dbReference>
<keyword evidence="1" id="KW-0472">Membrane</keyword>
<keyword evidence="4" id="KW-1185">Reference proteome</keyword>
<gene>
    <name evidence="3" type="ORF">PV07_10210</name>
</gene>
<dbReference type="AlphaFoldDB" id="A0A0D2CLV3"/>
<dbReference type="HOGENOM" id="CLU_079426_0_1_1"/>
<proteinExistence type="predicted"/>
<protein>
    <recommendedName>
        <fullName evidence="2">SigF-like NTF2-like domain-containing protein</fullName>
    </recommendedName>
</protein>
<reference evidence="3 4" key="1">
    <citation type="submission" date="2015-01" db="EMBL/GenBank/DDBJ databases">
        <title>The Genome Sequence of Cladophialophora immunda CBS83496.</title>
        <authorList>
            <consortium name="The Broad Institute Genomics Platform"/>
            <person name="Cuomo C."/>
            <person name="de Hoog S."/>
            <person name="Gorbushina A."/>
            <person name="Stielow B."/>
            <person name="Teixiera M."/>
            <person name="Abouelleil A."/>
            <person name="Chapman S.B."/>
            <person name="Priest M."/>
            <person name="Young S.K."/>
            <person name="Wortman J."/>
            <person name="Nusbaum C."/>
            <person name="Birren B."/>
        </authorList>
    </citation>
    <scope>NUCLEOTIDE SEQUENCE [LARGE SCALE GENOMIC DNA]</scope>
    <source>
        <strain evidence="3 4">CBS 83496</strain>
    </source>
</reference>
<sequence length="266" mass="30171">MDDPVADIPQIIETLCTAPPAIQRAAIEAYFTPTASFTHPFCRTGSFPGSIWLIIMIYRWYKILSPHIDVAVDGVAFDERNLRLYVSIHQNFKLWVVPFYNAPVKLVTVLQLTTDPTPMPPEPQETLQLMTTTELDNRKVSDTGVNITPDSSQSGASGGKHWTLRNTAGSTSITFRKDAADGDSDKVKYYIQSQNDLYQTTEFIKFLVPWGIGAFLVITWQFCATMFCVIGTKIYDLLMWLPQKLYRQHFEVFDNREKAHPHLGAD</sequence>
<evidence type="ECO:0000259" key="2">
    <source>
        <dbReference type="Pfam" id="PF24840"/>
    </source>
</evidence>
<evidence type="ECO:0000313" key="4">
    <source>
        <dbReference type="Proteomes" id="UP000054466"/>
    </source>
</evidence>
<dbReference type="InterPro" id="IPR057514">
    <property type="entry name" value="NTF2_SigF"/>
</dbReference>
<feature type="domain" description="SigF-like NTF2-like" evidence="2">
    <location>
        <begin position="1"/>
        <end position="114"/>
    </location>
</feature>
<evidence type="ECO:0000256" key="1">
    <source>
        <dbReference type="SAM" id="Phobius"/>
    </source>
</evidence>
<feature type="transmembrane region" description="Helical" evidence="1">
    <location>
        <begin position="207"/>
        <end position="230"/>
    </location>
</feature>
<dbReference type="VEuPathDB" id="FungiDB:PV07_10210"/>
<dbReference type="OrthoDB" id="2344312at2759"/>
<accession>A0A0D2CLV3</accession>
<dbReference type="PANTHER" id="PTHR35393:SF1">
    <property type="entry name" value="SNOAL-LIKE DOMAIN-CONTAINING PROTEIN"/>
    <property type="match status" value="1"/>
</dbReference>
<keyword evidence="1" id="KW-1133">Transmembrane helix</keyword>
<dbReference type="STRING" id="569365.A0A0D2CLV3"/>
<dbReference type="PANTHER" id="PTHR35393">
    <property type="entry name" value="CHROMOSOME 1, WHOLE GENOME SHOTGUN SEQUENCE"/>
    <property type="match status" value="1"/>
</dbReference>